<gene>
    <name evidence="2" type="ORF">RIF25_03560</name>
</gene>
<dbReference type="Proteomes" id="UP001268256">
    <property type="component" value="Unassembled WGS sequence"/>
</dbReference>
<dbReference type="AlphaFoldDB" id="A0AAE4FPH3"/>
<protein>
    <submittedName>
        <fullName evidence="2">Uncharacterized protein</fullName>
    </submittedName>
</protein>
<evidence type="ECO:0000256" key="1">
    <source>
        <dbReference type="SAM" id="MobiDB-lite"/>
    </source>
</evidence>
<feature type="compositionally biased region" description="Acidic residues" evidence="1">
    <location>
        <begin position="78"/>
        <end position="92"/>
    </location>
</feature>
<evidence type="ECO:0000313" key="2">
    <source>
        <dbReference type="EMBL" id="MDS3859878.1"/>
    </source>
</evidence>
<dbReference type="EMBL" id="JAVMIP010000002">
    <property type="protein sequence ID" value="MDS3859878.1"/>
    <property type="molecule type" value="Genomic_DNA"/>
</dbReference>
<feature type="region of interest" description="Disordered" evidence="1">
    <location>
        <begin position="78"/>
        <end position="100"/>
    </location>
</feature>
<proteinExistence type="predicted"/>
<dbReference type="RefSeq" id="WP_322877179.1">
    <property type="nucleotide sequence ID" value="NZ_JAVMIP010000002.1"/>
</dbReference>
<reference evidence="3" key="1">
    <citation type="submission" date="2023-07" db="EMBL/GenBank/DDBJ databases">
        <authorList>
            <person name="Luz R."/>
            <person name="Cordeiro R."/>
            <person name="Fonseca A."/>
            <person name="Goncalves V."/>
        </authorList>
    </citation>
    <scope>NUCLEOTIDE SEQUENCE [LARGE SCALE GENOMIC DNA]</scope>
    <source>
        <strain evidence="3">BACA0444</strain>
    </source>
</reference>
<name>A0AAE4FPH3_9CYAN</name>
<evidence type="ECO:0000313" key="3">
    <source>
        <dbReference type="Proteomes" id="UP001268256"/>
    </source>
</evidence>
<sequence length="100" mass="11927">MFSPQDLIGQKVWLEIERDDPYGPIAPIRVQAEITQPTSPPWYFGRFLNPPTFLWEPGKWLTYQEAERVFLMQPVLEEEEEDFADEDDDLYPDELNPPRW</sequence>
<comment type="caution">
    <text evidence="2">The sequence shown here is derived from an EMBL/GenBank/DDBJ whole genome shotgun (WGS) entry which is preliminary data.</text>
</comment>
<accession>A0AAE4FPH3</accession>
<keyword evidence="3" id="KW-1185">Reference proteome</keyword>
<organism evidence="2 3">
    <name type="scientific">Pseudocalidococcus azoricus BACA0444</name>
    <dbReference type="NCBI Taxonomy" id="2918990"/>
    <lineage>
        <taxon>Bacteria</taxon>
        <taxon>Bacillati</taxon>
        <taxon>Cyanobacteriota</taxon>
        <taxon>Cyanophyceae</taxon>
        <taxon>Acaryochloridales</taxon>
        <taxon>Thermosynechococcaceae</taxon>
        <taxon>Pseudocalidococcus</taxon>
        <taxon>Pseudocalidococcus azoricus</taxon>
    </lineage>
</organism>